<name>A0A0H2S098_9AGAM</name>
<dbReference type="EMBL" id="KQ085901">
    <property type="protein sequence ID" value="KLO17785.1"/>
    <property type="molecule type" value="Genomic_DNA"/>
</dbReference>
<feature type="coiled-coil region" evidence="1">
    <location>
        <begin position="90"/>
        <end position="218"/>
    </location>
</feature>
<feature type="compositionally biased region" description="Basic and acidic residues" evidence="2">
    <location>
        <begin position="611"/>
        <end position="621"/>
    </location>
</feature>
<evidence type="ECO:0000256" key="1">
    <source>
        <dbReference type="SAM" id="Coils"/>
    </source>
</evidence>
<evidence type="ECO:0000256" key="2">
    <source>
        <dbReference type="SAM" id="MobiDB-lite"/>
    </source>
</evidence>
<keyword evidence="4" id="KW-1185">Reference proteome</keyword>
<dbReference type="STRING" id="27342.A0A0H2S098"/>
<dbReference type="AlphaFoldDB" id="A0A0H2S098"/>
<dbReference type="InParanoid" id="A0A0H2S098"/>
<evidence type="ECO:0000313" key="3">
    <source>
        <dbReference type="EMBL" id="KLO17785.1"/>
    </source>
</evidence>
<feature type="compositionally biased region" description="Low complexity" evidence="2">
    <location>
        <begin position="439"/>
        <end position="449"/>
    </location>
</feature>
<dbReference type="Proteomes" id="UP000053477">
    <property type="component" value="Unassembled WGS sequence"/>
</dbReference>
<proteinExistence type="predicted"/>
<keyword evidence="1" id="KW-0175">Coiled coil</keyword>
<feature type="compositionally biased region" description="Low complexity" evidence="2">
    <location>
        <begin position="475"/>
        <end position="506"/>
    </location>
</feature>
<dbReference type="OrthoDB" id="2562743at2759"/>
<sequence>MADETQGAADLSAAADEHARILQTISEYDSAPAELRDTDNLYKSLDRDIKAREVRLKQLVKNRMAEHKDVDNLQRSKTKRLFVYIKHGGKEGLSKRMEKEEREYIEAAQAEFNETIAIKELKEAAENAKTKKEGLERKVEERKRLLSQLDSLYSAAFNGPTPDFPEEDAAETELREAEDHYERQQSILNQRQQVTDIMQKALQTTRQMENSLQNASRNGTLDTFGIGGIWAELAERDHLMRAQGLASHVDMLIRQVQSMTPEVNGLRMPKIVSPEWLNVVFDNLYTDILFQRKITESLNSVLEFKQDLVLYCRRFDSSVEELKNDVQDAANFLRSKRRGLIAVRREILTRVAEDHVDAPPTYRADAPSGSLDISSRLADVSIAMPRGPGESAREPPPPAYGIPSAPRDGLRYAPPPGPPPGRERSQSRQRSELPPASPTMPTMPTAGGMETIYSPPRGPPPVQESRPGPAFNRTLSASSSGRSRSLSPHPRSPSGSARASPSSSPHAWNKPLPASPIMNPQASSLFDGGSPSFQASGLRSRSPSPFPASPRSPSSPGTSQFPPHDVTPSMQFPEPNFTLHSHDASFQPQTQGPNLGSPWRMQVLDANGDDLPNHSDAEHELLPAPQMPTANPFLDPISAAATPAVDENAREASAAPGTLVSGAEQARSPTEASAGLQGQEEFVNTRSRPLASKNPFRQSMSS</sequence>
<gene>
    <name evidence="3" type="ORF">SCHPADRAFT_900335</name>
</gene>
<dbReference type="PANTHER" id="PTHR21974">
    <property type="entry name" value="RE15880P"/>
    <property type="match status" value="1"/>
</dbReference>
<feature type="compositionally biased region" description="Polar residues" evidence="2">
    <location>
        <begin position="584"/>
        <end position="594"/>
    </location>
</feature>
<feature type="region of interest" description="Disordered" evidence="2">
    <location>
        <begin position="383"/>
        <end position="702"/>
    </location>
</feature>
<organism evidence="3 4">
    <name type="scientific">Schizopora paradoxa</name>
    <dbReference type="NCBI Taxonomy" id="27342"/>
    <lineage>
        <taxon>Eukaryota</taxon>
        <taxon>Fungi</taxon>
        <taxon>Dikarya</taxon>
        <taxon>Basidiomycota</taxon>
        <taxon>Agaricomycotina</taxon>
        <taxon>Agaricomycetes</taxon>
        <taxon>Hymenochaetales</taxon>
        <taxon>Schizoporaceae</taxon>
        <taxon>Schizopora</taxon>
    </lineage>
</organism>
<accession>A0A0H2S098</accession>
<dbReference type="PANTHER" id="PTHR21974:SF2">
    <property type="entry name" value="RE15880P"/>
    <property type="match status" value="1"/>
</dbReference>
<evidence type="ECO:0000313" key="4">
    <source>
        <dbReference type="Proteomes" id="UP000053477"/>
    </source>
</evidence>
<reference evidence="3 4" key="1">
    <citation type="submission" date="2015-04" db="EMBL/GenBank/DDBJ databases">
        <title>Complete genome sequence of Schizopora paradoxa KUC8140, a cosmopolitan wood degrader in East Asia.</title>
        <authorList>
            <consortium name="DOE Joint Genome Institute"/>
            <person name="Min B."/>
            <person name="Park H."/>
            <person name="Jang Y."/>
            <person name="Kim J.-J."/>
            <person name="Kim K.H."/>
            <person name="Pangilinan J."/>
            <person name="Lipzen A."/>
            <person name="Riley R."/>
            <person name="Grigoriev I.V."/>
            <person name="Spatafora J.W."/>
            <person name="Choi I.-G."/>
        </authorList>
    </citation>
    <scope>NUCLEOTIDE SEQUENCE [LARGE SCALE GENOMIC DNA]</scope>
    <source>
        <strain evidence="3 4">KUC8140</strain>
    </source>
</reference>
<feature type="compositionally biased region" description="Basic and acidic residues" evidence="2">
    <location>
        <begin position="421"/>
        <end position="431"/>
    </location>
</feature>
<protein>
    <submittedName>
        <fullName evidence="3">Uncharacterized protein</fullName>
    </submittedName>
</protein>